<evidence type="ECO:0000313" key="4">
    <source>
        <dbReference type="Proteomes" id="UP000594262"/>
    </source>
</evidence>
<dbReference type="AlphaFoldDB" id="A0A7M5VFG9"/>
<keyword evidence="4" id="KW-1185">Reference proteome</keyword>
<evidence type="ECO:0000256" key="1">
    <source>
        <dbReference type="SAM" id="MobiDB-lite"/>
    </source>
</evidence>
<accession>A0A7M5VFG9</accession>
<feature type="region of interest" description="Disordered" evidence="1">
    <location>
        <begin position="181"/>
        <end position="201"/>
    </location>
</feature>
<dbReference type="GeneID" id="136798156"/>
<feature type="region of interest" description="Disordered" evidence="1">
    <location>
        <begin position="67"/>
        <end position="116"/>
    </location>
</feature>
<sequence length="610" mass="69381">MLVTVGSLDLGLWDHMKQPVETTTRHIVFVTVEQIKCYSKEIYKNINMLSESNIQPIPLQYEPLAQQTKEEMTETERDAKAPDEGSQSPRSNTKYPEFEHRTANGRLESCDEDESLEDDRLERIELENYSLRKRCKRLENIVSQLLEKGKEEDNDVILSEMISLAKETHLESLQRKLATGLASDRTSSPSSSQATSAPSQLKIYERRMGSKEMSKIKPLFVSVSNFSVESLATSSKKPAPCSPAHREQPNTFNHIHIPFNLKKEELSPRTPPNDDAAKGETVKPKKEGGGADSAEEMEQRNEVFRSTYYNMQLKTSSRNNGTTSLIDRRRSSSPTYHYPDTYSRYKSLPASPHSPPTPTFFPSSSNTYYKRFYSQQHHHLKGKHNTKNGHSPHGLRSPKLHDIHHPKTSQNSLLAPPPPPLPQTSYKSTYSPTMEIPHHRLPSTSRRHKPYSAPMLRRSIPQLSSNSHELSKYNSDFYTKLPPKLHIVESQNENGVTLTWNATSNCDSSLVKSYQLFARELFGHKVGTMKRIGIVDALPLPMSCNIDKLKYHIKYKFAVCAIDIYGRYGKMSNFTGKFELKPKGGHHMKGMSYAAEPLESYDEPHLEITM</sequence>
<dbReference type="RefSeq" id="XP_066910842.1">
    <property type="nucleotide sequence ID" value="XM_067054741.1"/>
</dbReference>
<dbReference type="SUPFAM" id="SSF49265">
    <property type="entry name" value="Fibronectin type III"/>
    <property type="match status" value="1"/>
</dbReference>
<feature type="compositionally biased region" description="Polar residues" evidence="1">
    <location>
        <begin position="85"/>
        <end position="94"/>
    </location>
</feature>
<dbReference type="InterPro" id="IPR056565">
    <property type="entry name" value="Fn3_ATF7IP"/>
</dbReference>
<dbReference type="Gene3D" id="2.60.40.10">
    <property type="entry name" value="Immunoglobulins"/>
    <property type="match status" value="1"/>
</dbReference>
<feature type="compositionally biased region" description="Basic and acidic residues" evidence="1">
    <location>
        <begin position="275"/>
        <end position="289"/>
    </location>
</feature>
<dbReference type="Proteomes" id="UP000594262">
    <property type="component" value="Unplaced"/>
</dbReference>
<feature type="compositionally biased region" description="Basic and acidic residues" evidence="1">
    <location>
        <begin position="68"/>
        <end position="83"/>
    </location>
</feature>
<organism evidence="3 4">
    <name type="scientific">Clytia hemisphaerica</name>
    <dbReference type="NCBI Taxonomy" id="252671"/>
    <lineage>
        <taxon>Eukaryota</taxon>
        <taxon>Metazoa</taxon>
        <taxon>Cnidaria</taxon>
        <taxon>Hydrozoa</taxon>
        <taxon>Hydroidolina</taxon>
        <taxon>Leptothecata</taxon>
        <taxon>Obeliida</taxon>
        <taxon>Clytiidae</taxon>
        <taxon>Clytia</taxon>
    </lineage>
</organism>
<dbReference type="PANTHER" id="PTHR23210:SF26">
    <property type="entry name" value="ACTIVATING TRANSCRIPTION FACTOR 7-INTERACTING PROTEIN 1"/>
    <property type="match status" value="1"/>
</dbReference>
<dbReference type="GO" id="GO:0006355">
    <property type="term" value="P:regulation of DNA-templated transcription"/>
    <property type="evidence" value="ECO:0007669"/>
    <property type="project" value="TreeGrafter"/>
</dbReference>
<evidence type="ECO:0000313" key="3">
    <source>
        <dbReference type="EnsemblMetazoa" id="CLYHEMP010869.1"/>
    </source>
</evidence>
<dbReference type="EnsemblMetazoa" id="CLYHEMT010869.1">
    <property type="protein sequence ID" value="CLYHEMP010869.1"/>
    <property type="gene ID" value="CLYHEMG010869"/>
</dbReference>
<name>A0A7M5VFG9_9CNID</name>
<dbReference type="GO" id="GO:0005667">
    <property type="term" value="C:transcription regulator complex"/>
    <property type="evidence" value="ECO:0007669"/>
    <property type="project" value="TreeGrafter"/>
</dbReference>
<dbReference type="GO" id="GO:0003712">
    <property type="term" value="F:transcription coregulator activity"/>
    <property type="evidence" value="ECO:0007669"/>
    <property type="project" value="TreeGrafter"/>
</dbReference>
<dbReference type="Pfam" id="PF16794">
    <property type="entry name" value="fn3_4"/>
    <property type="match status" value="1"/>
</dbReference>
<feature type="compositionally biased region" description="Polar residues" evidence="1">
    <location>
        <begin position="307"/>
        <end position="325"/>
    </location>
</feature>
<dbReference type="OrthoDB" id="2434995at2759"/>
<dbReference type="InterPro" id="IPR003961">
    <property type="entry name" value="FN3_dom"/>
</dbReference>
<feature type="compositionally biased region" description="Basic residues" evidence="1">
    <location>
        <begin position="376"/>
        <end position="387"/>
    </location>
</feature>
<dbReference type="InterPro" id="IPR026085">
    <property type="entry name" value="ATF7-int"/>
</dbReference>
<feature type="compositionally biased region" description="Low complexity" evidence="1">
    <location>
        <begin position="186"/>
        <end position="200"/>
    </location>
</feature>
<feature type="region of interest" description="Disordered" evidence="1">
    <location>
        <begin position="376"/>
        <end position="423"/>
    </location>
</feature>
<protein>
    <recommendedName>
        <fullName evidence="2">Fibronectin type-III domain-containing protein</fullName>
    </recommendedName>
</protein>
<reference evidence="3" key="1">
    <citation type="submission" date="2021-01" db="UniProtKB">
        <authorList>
            <consortium name="EnsemblMetazoa"/>
        </authorList>
    </citation>
    <scope>IDENTIFICATION</scope>
</reference>
<feature type="domain" description="Fibronectin type-III" evidence="2">
    <location>
        <begin position="481"/>
        <end position="583"/>
    </location>
</feature>
<dbReference type="InterPro" id="IPR036116">
    <property type="entry name" value="FN3_sf"/>
</dbReference>
<feature type="region of interest" description="Disordered" evidence="1">
    <location>
        <begin position="233"/>
        <end position="362"/>
    </location>
</feature>
<dbReference type="InterPro" id="IPR013783">
    <property type="entry name" value="Ig-like_fold"/>
</dbReference>
<dbReference type="GO" id="GO:0005634">
    <property type="term" value="C:nucleus"/>
    <property type="evidence" value="ECO:0007669"/>
    <property type="project" value="TreeGrafter"/>
</dbReference>
<evidence type="ECO:0000259" key="2">
    <source>
        <dbReference type="PROSITE" id="PS50853"/>
    </source>
</evidence>
<dbReference type="PANTHER" id="PTHR23210">
    <property type="entry name" value="ACTIVATING TRANSCRIPTION FACTOR 7 INTERACTING PROTEIN"/>
    <property type="match status" value="1"/>
</dbReference>
<dbReference type="CDD" id="cd00063">
    <property type="entry name" value="FN3"/>
    <property type="match status" value="1"/>
</dbReference>
<dbReference type="PROSITE" id="PS50853">
    <property type="entry name" value="FN3"/>
    <property type="match status" value="1"/>
</dbReference>
<proteinExistence type="predicted"/>